<keyword evidence="3" id="KW-1185">Reference proteome</keyword>
<keyword evidence="1" id="KW-0472">Membrane</keyword>
<dbReference type="EMBL" id="VUMU01000015">
    <property type="protein sequence ID" value="MST58772.1"/>
    <property type="molecule type" value="Genomic_DNA"/>
</dbReference>
<feature type="transmembrane region" description="Helical" evidence="1">
    <location>
        <begin position="57"/>
        <end position="77"/>
    </location>
</feature>
<comment type="caution">
    <text evidence="2">The sequence shown here is derived from an EMBL/GenBank/DDBJ whole genome shotgun (WGS) entry which is preliminary data.</text>
</comment>
<dbReference type="InterPro" id="IPR024524">
    <property type="entry name" value="DUF3800"/>
</dbReference>
<proteinExistence type="predicted"/>
<dbReference type="Pfam" id="PF12686">
    <property type="entry name" value="DUF3800"/>
    <property type="match status" value="1"/>
</dbReference>
<gene>
    <name evidence="2" type="ORF">FYJ59_11085</name>
</gene>
<dbReference type="Proteomes" id="UP000476055">
    <property type="component" value="Unassembled WGS sequence"/>
</dbReference>
<evidence type="ECO:0000313" key="2">
    <source>
        <dbReference type="EMBL" id="MST58772.1"/>
    </source>
</evidence>
<organism evidence="2 3">
    <name type="scientific">Waltera intestinalis</name>
    <dbReference type="NCBI Taxonomy" id="2606635"/>
    <lineage>
        <taxon>Bacteria</taxon>
        <taxon>Bacillati</taxon>
        <taxon>Bacillota</taxon>
        <taxon>Clostridia</taxon>
        <taxon>Lachnospirales</taxon>
        <taxon>Lachnospiraceae</taxon>
        <taxon>Waltera</taxon>
    </lineage>
</organism>
<evidence type="ECO:0000256" key="1">
    <source>
        <dbReference type="SAM" id="Phobius"/>
    </source>
</evidence>
<dbReference type="AlphaFoldDB" id="A0A6L5YM76"/>
<protein>
    <submittedName>
        <fullName evidence="2">DUF3800 domain-containing protein</fullName>
    </submittedName>
</protein>
<accession>A0A6L5YM76</accession>
<sequence length="346" mass="40378">MYGQRQYIFSNQCHDLLQKNLSYRLILHISQQTKRFVRKSIIIICKTQQIIRRSLKYFGYLCQTAGSHLLLIILVVGDYRLLYPRPTDSTKNPILLGVCIHENDIKPITNQIYKLKDSIYGKQDEIKSTKLIREATITKNRTNNKAYVEGMVDIITSYDAAIFAVIMDKPDEPIIVPEHHLPKQYYLLLKKVEFYCNHHHYGKAMMIFDEVHEDADRKIAEAITGFLFKTKFGRSFHHILEMPLFVSSAVTPAVQFADIFAGIVRHYYENELDQKEPETEFQEWLVALFAKLHNLTENNFIPKSHYLEYGFQKMGKNFSYPVSEKFTTSDNDESLLSEEISNDLSE</sequence>
<evidence type="ECO:0000313" key="3">
    <source>
        <dbReference type="Proteomes" id="UP000476055"/>
    </source>
</evidence>
<keyword evidence="1" id="KW-0812">Transmembrane</keyword>
<keyword evidence="1" id="KW-1133">Transmembrane helix</keyword>
<reference evidence="2 3" key="1">
    <citation type="submission" date="2019-08" db="EMBL/GenBank/DDBJ databases">
        <title>In-depth cultivation of the pig gut microbiome towards novel bacterial diversity and tailored functional studies.</title>
        <authorList>
            <person name="Wylensek D."/>
            <person name="Hitch T.C.A."/>
            <person name="Clavel T."/>
        </authorList>
    </citation>
    <scope>NUCLEOTIDE SEQUENCE [LARGE SCALE GENOMIC DNA]</scope>
    <source>
        <strain evidence="2 3">WCA3-601-WT-6H</strain>
    </source>
</reference>
<name>A0A6L5YM76_9FIRM</name>